<feature type="region of interest" description="Disordered" evidence="1">
    <location>
        <begin position="107"/>
        <end position="126"/>
    </location>
</feature>
<name>A0ABQ9EUZ6_TEGGR</name>
<evidence type="ECO:0000313" key="2">
    <source>
        <dbReference type="EMBL" id="KAJ8309008.1"/>
    </source>
</evidence>
<evidence type="ECO:0000256" key="1">
    <source>
        <dbReference type="SAM" id="MobiDB-lite"/>
    </source>
</evidence>
<feature type="compositionally biased region" description="Polar residues" evidence="1">
    <location>
        <begin position="135"/>
        <end position="153"/>
    </location>
</feature>
<dbReference type="EMBL" id="JARBDR010000657">
    <property type="protein sequence ID" value="KAJ8309008.1"/>
    <property type="molecule type" value="Genomic_DNA"/>
</dbReference>
<dbReference type="Proteomes" id="UP001217089">
    <property type="component" value="Unassembled WGS sequence"/>
</dbReference>
<sequence length="159" mass="16595">MSVGIGSSVKDPVSSVDKASVSAVKKDVVKDDADHVKDSVPDITEEADTSQKDSGIGSYENEHWTKIETTECNLVSGADKTKPNFHTTLTMNGLTQELASVLENLDGETTTTTAAAGASESGLNKTPEEILQEALESSGSTSIPEALENSGSPSIPVKQ</sequence>
<organism evidence="2 3">
    <name type="scientific">Tegillarca granosa</name>
    <name type="common">Malaysian cockle</name>
    <name type="synonym">Anadara granosa</name>
    <dbReference type="NCBI Taxonomy" id="220873"/>
    <lineage>
        <taxon>Eukaryota</taxon>
        <taxon>Metazoa</taxon>
        <taxon>Spiralia</taxon>
        <taxon>Lophotrochozoa</taxon>
        <taxon>Mollusca</taxon>
        <taxon>Bivalvia</taxon>
        <taxon>Autobranchia</taxon>
        <taxon>Pteriomorphia</taxon>
        <taxon>Arcoida</taxon>
        <taxon>Arcoidea</taxon>
        <taxon>Arcidae</taxon>
        <taxon>Tegillarca</taxon>
    </lineage>
</organism>
<protein>
    <submittedName>
        <fullName evidence="2">Uncharacterized protein</fullName>
    </submittedName>
</protein>
<feature type="region of interest" description="Disordered" evidence="1">
    <location>
        <begin position="134"/>
        <end position="159"/>
    </location>
</feature>
<feature type="region of interest" description="Disordered" evidence="1">
    <location>
        <begin position="1"/>
        <end position="62"/>
    </location>
</feature>
<proteinExistence type="predicted"/>
<keyword evidence="3" id="KW-1185">Reference proteome</keyword>
<accession>A0ABQ9EUZ6</accession>
<feature type="compositionally biased region" description="Basic and acidic residues" evidence="1">
    <location>
        <begin position="24"/>
        <end position="40"/>
    </location>
</feature>
<reference evidence="2 3" key="1">
    <citation type="submission" date="2022-12" db="EMBL/GenBank/DDBJ databases">
        <title>Chromosome-level genome of Tegillarca granosa.</title>
        <authorList>
            <person name="Kim J."/>
        </authorList>
    </citation>
    <scope>NUCLEOTIDE SEQUENCE [LARGE SCALE GENOMIC DNA]</scope>
    <source>
        <strain evidence="2">Teg-2019</strain>
        <tissue evidence="2">Adductor muscle</tissue>
    </source>
</reference>
<evidence type="ECO:0000313" key="3">
    <source>
        <dbReference type="Proteomes" id="UP001217089"/>
    </source>
</evidence>
<gene>
    <name evidence="2" type="ORF">KUTeg_013882</name>
</gene>
<comment type="caution">
    <text evidence="2">The sequence shown here is derived from an EMBL/GenBank/DDBJ whole genome shotgun (WGS) entry which is preliminary data.</text>
</comment>
<feature type="compositionally biased region" description="Low complexity" evidence="1">
    <location>
        <begin position="107"/>
        <end position="122"/>
    </location>
</feature>
<feature type="compositionally biased region" description="Low complexity" evidence="1">
    <location>
        <begin position="7"/>
        <end position="23"/>
    </location>
</feature>